<name>A0A1D9G1I2_MOOP1</name>
<reference evidence="2" key="1">
    <citation type="submission" date="2016-10" db="EMBL/GenBank/DDBJ databases">
        <title>Comparative genomics uncovers the prolific and rare metabolic potential of the cyanobacterial genus Moorea.</title>
        <authorList>
            <person name="Leao T."/>
            <person name="Castelao G."/>
            <person name="Korobeynikov A."/>
            <person name="Monroe E.A."/>
            <person name="Podell S."/>
            <person name="Glukhov E."/>
            <person name="Allen E."/>
            <person name="Gerwick W.H."/>
            <person name="Gerwick L."/>
        </authorList>
    </citation>
    <scope>NUCLEOTIDE SEQUENCE [LARGE SCALE GENOMIC DNA]</scope>
    <source>
        <strain evidence="2">JHB</strain>
    </source>
</reference>
<proteinExistence type="predicted"/>
<evidence type="ECO:0000313" key="1">
    <source>
        <dbReference type="EMBL" id="AOY81476.1"/>
    </source>
</evidence>
<organism evidence="1 2">
    <name type="scientific">Moorena producens (strain JHB)</name>
    <dbReference type="NCBI Taxonomy" id="1454205"/>
    <lineage>
        <taxon>Bacteria</taxon>
        <taxon>Bacillati</taxon>
        <taxon>Cyanobacteriota</taxon>
        <taxon>Cyanophyceae</taxon>
        <taxon>Coleofasciculales</taxon>
        <taxon>Coleofasciculaceae</taxon>
        <taxon>Moorena</taxon>
    </lineage>
</organism>
<dbReference type="Proteomes" id="UP000176944">
    <property type="component" value="Chromosome"/>
</dbReference>
<dbReference type="AlphaFoldDB" id="A0A1D9G1I2"/>
<protein>
    <submittedName>
        <fullName evidence="1">Uncharacterized protein</fullName>
    </submittedName>
</protein>
<gene>
    <name evidence="1" type="ORF">BJP36_17715</name>
</gene>
<dbReference type="EMBL" id="CP017708">
    <property type="protein sequence ID" value="AOY81476.1"/>
    <property type="molecule type" value="Genomic_DNA"/>
</dbReference>
<evidence type="ECO:0000313" key="2">
    <source>
        <dbReference type="Proteomes" id="UP000176944"/>
    </source>
</evidence>
<sequence>MIPLTYPVPEIIEITDSFQSRLEARIRQFCSGCFAQVALLKPPSTSVALATPQLNTKKPMII</sequence>
<accession>A0A1D9G1I2</accession>